<accession>A0A0E0CFA9</accession>
<keyword evidence="3" id="KW-1185">Reference proteome</keyword>
<sequence>MVGDEDCEHLFVSCPYTNRAWRMINGWIGVGFVLPTESGTPLTARCCLFAGWFEKRKVHNQRHSADFQFGSIEEKVVIWREARALGLSCLPSISLICPTAGDHRSPPAMASQEAAVRRPRHVDERRFRSRAARRPRPPTRSGSEQIPGVGVPLGSLLMISSLSYSRWEFSEAMTFLISELLQNNKLENSVVPKAKKVLTGFIKKSNGSSGSDIGKGKTSARIGYC</sequence>
<organism evidence="2">
    <name type="scientific">Oryza meridionalis</name>
    <dbReference type="NCBI Taxonomy" id="40149"/>
    <lineage>
        <taxon>Eukaryota</taxon>
        <taxon>Viridiplantae</taxon>
        <taxon>Streptophyta</taxon>
        <taxon>Embryophyta</taxon>
        <taxon>Tracheophyta</taxon>
        <taxon>Spermatophyta</taxon>
        <taxon>Magnoliopsida</taxon>
        <taxon>Liliopsida</taxon>
        <taxon>Poales</taxon>
        <taxon>Poaceae</taxon>
        <taxon>BOP clade</taxon>
        <taxon>Oryzoideae</taxon>
        <taxon>Oryzeae</taxon>
        <taxon>Oryzinae</taxon>
        <taxon>Oryza</taxon>
    </lineage>
</organism>
<dbReference type="EnsemblPlants" id="OMERI02G03830.1">
    <property type="protein sequence ID" value="OMERI02G03830.1"/>
    <property type="gene ID" value="OMERI02G03830"/>
</dbReference>
<dbReference type="AlphaFoldDB" id="A0A0E0CFA9"/>
<feature type="compositionally biased region" description="Basic residues" evidence="1">
    <location>
        <begin position="127"/>
        <end position="137"/>
    </location>
</feature>
<protein>
    <recommendedName>
        <fullName evidence="4">Reverse transcriptase zinc-binding domain-containing protein</fullName>
    </recommendedName>
</protein>
<evidence type="ECO:0008006" key="4">
    <source>
        <dbReference type="Google" id="ProtNLM"/>
    </source>
</evidence>
<reference evidence="2" key="1">
    <citation type="submission" date="2015-04" db="UniProtKB">
        <authorList>
            <consortium name="EnsemblPlants"/>
        </authorList>
    </citation>
    <scope>IDENTIFICATION</scope>
</reference>
<dbReference type="HOGENOM" id="CLU_1231583_0_0_1"/>
<evidence type="ECO:0000313" key="2">
    <source>
        <dbReference type="EnsemblPlants" id="OMERI02G03830.1"/>
    </source>
</evidence>
<dbReference type="Proteomes" id="UP000008021">
    <property type="component" value="Chromosome 2"/>
</dbReference>
<dbReference type="Gramene" id="OMERI02G03830.1">
    <property type="protein sequence ID" value="OMERI02G03830.1"/>
    <property type="gene ID" value="OMERI02G03830"/>
</dbReference>
<evidence type="ECO:0000313" key="3">
    <source>
        <dbReference type="Proteomes" id="UP000008021"/>
    </source>
</evidence>
<proteinExistence type="predicted"/>
<name>A0A0E0CFA9_9ORYZ</name>
<evidence type="ECO:0000256" key="1">
    <source>
        <dbReference type="SAM" id="MobiDB-lite"/>
    </source>
</evidence>
<feature type="region of interest" description="Disordered" evidence="1">
    <location>
        <begin position="104"/>
        <end position="147"/>
    </location>
</feature>
<reference evidence="2" key="2">
    <citation type="submission" date="2018-05" db="EMBL/GenBank/DDBJ databases">
        <title>OmerRS3 (Oryza meridionalis Reference Sequence Version 3).</title>
        <authorList>
            <person name="Zhang J."/>
            <person name="Kudrna D."/>
            <person name="Lee S."/>
            <person name="Talag J."/>
            <person name="Welchert J."/>
            <person name="Wing R.A."/>
        </authorList>
    </citation>
    <scope>NUCLEOTIDE SEQUENCE [LARGE SCALE GENOMIC DNA]</scope>
    <source>
        <strain evidence="2">cv. OR44</strain>
    </source>
</reference>